<dbReference type="AlphaFoldDB" id="E1QID0"/>
<dbReference type="SUPFAM" id="SSF53613">
    <property type="entry name" value="Ribokinase-like"/>
    <property type="match status" value="1"/>
</dbReference>
<dbReference type="STRING" id="644282.Deba_2082"/>
<dbReference type="InterPro" id="IPR011913">
    <property type="entry name" value="RfaE_dom_I"/>
</dbReference>
<dbReference type="InterPro" id="IPR011611">
    <property type="entry name" value="PfkB_dom"/>
</dbReference>
<proteinExistence type="predicted"/>
<protein>
    <submittedName>
        <fullName evidence="4">RfaE bifunctional protein</fullName>
    </submittedName>
</protein>
<dbReference type="GO" id="GO:0033786">
    <property type="term" value="F:heptose-1-phosphate adenylyltransferase activity"/>
    <property type="evidence" value="ECO:0007669"/>
    <property type="project" value="TreeGrafter"/>
</dbReference>
<dbReference type="GO" id="GO:0033785">
    <property type="term" value="F:heptose 7-phosphate kinase activity"/>
    <property type="evidence" value="ECO:0007669"/>
    <property type="project" value="TreeGrafter"/>
</dbReference>
<dbReference type="KEGG" id="dbr:Deba_2082"/>
<name>E1QID0_DESB2</name>
<keyword evidence="5" id="KW-1185">Reference proteome</keyword>
<keyword evidence="1" id="KW-0808">Transferase</keyword>
<dbReference type="EMBL" id="CP002085">
    <property type="protein sequence ID" value="ADK85447.1"/>
    <property type="molecule type" value="Genomic_DNA"/>
</dbReference>
<dbReference type="FunFam" id="3.40.1190.20:FF:000002">
    <property type="entry name" value="Bifunctional protein HldE"/>
    <property type="match status" value="1"/>
</dbReference>
<dbReference type="GO" id="GO:0016773">
    <property type="term" value="F:phosphotransferase activity, alcohol group as acceptor"/>
    <property type="evidence" value="ECO:0007669"/>
    <property type="project" value="InterPro"/>
</dbReference>
<dbReference type="CDD" id="cd01172">
    <property type="entry name" value="RfaE_like"/>
    <property type="match status" value="1"/>
</dbReference>
<evidence type="ECO:0000259" key="3">
    <source>
        <dbReference type="Pfam" id="PF00294"/>
    </source>
</evidence>
<dbReference type="Proteomes" id="UP000009047">
    <property type="component" value="Chromosome"/>
</dbReference>
<reference evidence="4 5" key="1">
    <citation type="journal article" date="2010" name="Stand. Genomic Sci.">
        <title>Complete genome sequence of Desulfarculus baarsii type strain (2st14).</title>
        <authorList>
            <person name="Sun H."/>
            <person name="Spring S."/>
            <person name="Lapidus A."/>
            <person name="Davenport K."/>
            <person name="Del Rio T.G."/>
            <person name="Tice H."/>
            <person name="Nolan M."/>
            <person name="Copeland A."/>
            <person name="Cheng J.F."/>
            <person name="Lucas S."/>
            <person name="Tapia R."/>
            <person name="Goodwin L."/>
            <person name="Pitluck S."/>
            <person name="Ivanova N."/>
            <person name="Pagani I."/>
            <person name="Mavromatis K."/>
            <person name="Ovchinnikova G."/>
            <person name="Pati A."/>
            <person name="Chen A."/>
            <person name="Palaniappan K."/>
            <person name="Hauser L."/>
            <person name="Chang Y.J."/>
            <person name="Jeffries C.D."/>
            <person name="Detter J.C."/>
            <person name="Han C."/>
            <person name="Rohde M."/>
            <person name="Brambilla E."/>
            <person name="Goker M."/>
            <person name="Woyke T."/>
            <person name="Bristow J."/>
            <person name="Eisen J.A."/>
            <person name="Markowitz V."/>
            <person name="Hugenholtz P."/>
            <person name="Kyrpides N.C."/>
            <person name="Klenk H.P."/>
            <person name="Land M."/>
        </authorList>
    </citation>
    <scope>NUCLEOTIDE SEQUENCE [LARGE SCALE GENOMIC DNA]</scope>
    <source>
        <strain evidence="5">ATCC 33931 / DSM 2075 / LMG 7858 / VKM B-1802 / 2st14</strain>
    </source>
</reference>
<dbReference type="eggNOG" id="COG2870">
    <property type="taxonomic scope" value="Bacteria"/>
</dbReference>
<dbReference type="RefSeq" id="WP_013258888.1">
    <property type="nucleotide sequence ID" value="NC_014365.1"/>
</dbReference>
<dbReference type="HOGENOM" id="CLU_021150_0_1_7"/>
<evidence type="ECO:0000256" key="1">
    <source>
        <dbReference type="ARBA" id="ARBA00022679"/>
    </source>
</evidence>
<accession>E1QID0</accession>
<dbReference type="PANTHER" id="PTHR46969:SF1">
    <property type="entry name" value="BIFUNCTIONAL PROTEIN HLDE"/>
    <property type="match status" value="1"/>
</dbReference>
<dbReference type="Pfam" id="PF00294">
    <property type="entry name" value="PfkB"/>
    <property type="match status" value="1"/>
</dbReference>
<feature type="domain" description="Carbohydrate kinase PfkB" evidence="3">
    <location>
        <begin position="21"/>
        <end position="316"/>
    </location>
</feature>
<dbReference type="InterPro" id="IPR029056">
    <property type="entry name" value="Ribokinase-like"/>
</dbReference>
<evidence type="ECO:0000256" key="2">
    <source>
        <dbReference type="ARBA" id="ARBA00022777"/>
    </source>
</evidence>
<evidence type="ECO:0000313" key="4">
    <source>
        <dbReference type="EMBL" id="ADK85447.1"/>
    </source>
</evidence>
<dbReference type="Gene3D" id="3.40.1190.20">
    <property type="match status" value="1"/>
</dbReference>
<organism evidence="4 5">
    <name type="scientific">Desulfarculus baarsii (strain ATCC 33931 / DSM 2075 / LMG 7858 / VKM B-1802 / 2st14)</name>
    <dbReference type="NCBI Taxonomy" id="644282"/>
    <lineage>
        <taxon>Bacteria</taxon>
        <taxon>Pseudomonadati</taxon>
        <taxon>Thermodesulfobacteriota</taxon>
        <taxon>Desulfarculia</taxon>
        <taxon>Desulfarculales</taxon>
        <taxon>Desulfarculaceae</taxon>
        <taxon>Desulfarculus</taxon>
    </lineage>
</organism>
<gene>
    <name evidence="4" type="ordered locus">Deba_2082</name>
</gene>
<dbReference type="PANTHER" id="PTHR46969">
    <property type="entry name" value="BIFUNCTIONAL PROTEIN HLDE"/>
    <property type="match status" value="1"/>
</dbReference>
<sequence>MKFQFDIDRMKYAVERFATARILVLGDVMLDQFIWGRVTRISPEAPVPVVEVDQETHMLGGAANVVHNLAALGCRTLLCGLVGDDAAGRQVLDLLDDLDVPCEGVIVSDQRPTTKKTRVVAHSQQVVRVDREHRLPARDAEVEALRAYLKAELPDCDAVIVSDYAKGVISGPLLEPLMKMASKGQKIVTVDPKVSNMALYAGATVITPNHHEALAAARVSTDEPSAVIKAGRRLLMELDARHVLVTQSERGMTLFSHGAEAHIPTMAKKVYDVTGAGDTVISTLTLGLVAGLTPIDAAAMANFAAGVVVGEVGTSAVTAGRLARALDENAHVLAQCAQCNNTRE</sequence>
<evidence type="ECO:0000313" key="5">
    <source>
        <dbReference type="Proteomes" id="UP000009047"/>
    </source>
</evidence>
<keyword evidence="2" id="KW-0418">Kinase</keyword>
<dbReference type="GO" id="GO:0005829">
    <property type="term" value="C:cytosol"/>
    <property type="evidence" value="ECO:0007669"/>
    <property type="project" value="TreeGrafter"/>
</dbReference>
<dbReference type="NCBIfam" id="TIGR02198">
    <property type="entry name" value="rfaE_dom_I"/>
    <property type="match status" value="1"/>
</dbReference>